<dbReference type="InterPro" id="IPR041273">
    <property type="entry name" value="NAT_N"/>
</dbReference>
<dbReference type="Pfam" id="PF18082">
    <property type="entry name" value="NAT_N"/>
    <property type="match status" value="1"/>
</dbReference>
<feature type="domain" description="GNAT-like C-terminal" evidence="2">
    <location>
        <begin position="173"/>
        <end position="395"/>
    </location>
</feature>
<proteinExistence type="predicted"/>
<reference evidence="3 4" key="1">
    <citation type="journal article" date="2021" name="Environ. Microbiol.">
        <title>Genetic insights into the dark matter of the mammalian gut microbiota through targeted genome reconstruction.</title>
        <authorList>
            <person name="Lugli G.A."/>
            <person name="Alessandri G."/>
            <person name="Milani C."/>
            <person name="Viappiani A."/>
            <person name="Fontana F."/>
            <person name="Tarracchini C."/>
            <person name="Mancabelli L."/>
            <person name="Argentini C."/>
            <person name="Ruiz L."/>
            <person name="Margolles A."/>
            <person name="van Sinderen D."/>
            <person name="Turroni F."/>
            <person name="Ventura M."/>
        </authorList>
    </citation>
    <scope>NUCLEOTIDE SEQUENCE [LARGE SCALE GENOMIC DNA]</scope>
    <source>
        <strain evidence="3 4">LC6</strain>
    </source>
</reference>
<evidence type="ECO:0000313" key="3">
    <source>
        <dbReference type="EMBL" id="MBT1175844.1"/>
    </source>
</evidence>
<evidence type="ECO:0000313" key="4">
    <source>
        <dbReference type="Proteomes" id="UP000711736"/>
    </source>
</evidence>
<dbReference type="InterPro" id="IPR041644">
    <property type="entry name" value="GNAT_C"/>
</dbReference>
<dbReference type="Gene3D" id="3.40.630.120">
    <property type="match status" value="1"/>
</dbReference>
<evidence type="ECO:0000259" key="1">
    <source>
        <dbReference type="Pfam" id="PF18082"/>
    </source>
</evidence>
<dbReference type="Proteomes" id="UP000711736">
    <property type="component" value="Unassembled WGS sequence"/>
</dbReference>
<gene>
    <name evidence="3" type="ORF">JS530_10110</name>
</gene>
<feature type="domain" description="N-acyltransferase N-terminal" evidence="1">
    <location>
        <begin position="48"/>
        <end position="171"/>
    </location>
</feature>
<evidence type="ECO:0000259" key="2">
    <source>
        <dbReference type="Pfam" id="PF18164"/>
    </source>
</evidence>
<name>A0ABS5UXL7_9BIFI</name>
<protein>
    <submittedName>
        <fullName evidence="3">DUF5596 domain-containing protein</fullName>
    </submittedName>
</protein>
<dbReference type="EMBL" id="JAFEJU010000010">
    <property type="protein sequence ID" value="MBT1175844.1"/>
    <property type="molecule type" value="Genomic_DNA"/>
</dbReference>
<accession>A0ABS5UXL7</accession>
<sequence length="396" mass="44631">MRIVLRYLMCERELLRKARQNAAMDTAEMNTFDDYAPYSRYYGMERDMVGPAAELLRWMRQDVTCVAMLERICSLTVADRNVPAAVAVHERLRAYVTTFYPMQPEGNDLALAAVMMHCLPAAVSQLESLGVPNNVIEATLRDFAIWARVHQERTGRPGIDETAWNLLSLTGNILRIGRLQYELTTFLEPYYVYRCSNDGRIVIFAAPDLQVRLDGHWQGANGWHTKTGFVTALKADESTLVGNPVDTDRGIIQAEPITIRRDEYDLVLAPGMPVTSVHIPEDGPLSPDAVDASFAKATQLLARLHRQAMPWFCESWLLDPSLERLSSPESNLCNFMRRFVKFPVASARPMMIERVFGWGANDCQTAALPERTSLQRNLKRFLLAGNAVYDVGGLML</sequence>
<organism evidence="3 4">
    <name type="scientific">Bifidobacterium colobi</name>
    <dbReference type="NCBI Taxonomy" id="2809026"/>
    <lineage>
        <taxon>Bacteria</taxon>
        <taxon>Bacillati</taxon>
        <taxon>Actinomycetota</taxon>
        <taxon>Actinomycetes</taxon>
        <taxon>Bifidobacteriales</taxon>
        <taxon>Bifidobacteriaceae</taxon>
        <taxon>Bifidobacterium</taxon>
    </lineage>
</organism>
<dbReference type="Pfam" id="PF18164">
    <property type="entry name" value="GNAT_C"/>
    <property type="match status" value="1"/>
</dbReference>
<keyword evidence="4" id="KW-1185">Reference proteome</keyword>
<comment type="caution">
    <text evidence="3">The sequence shown here is derived from an EMBL/GenBank/DDBJ whole genome shotgun (WGS) entry which is preliminary data.</text>
</comment>